<dbReference type="EMBL" id="LGST01000091">
    <property type="protein sequence ID" value="KND95393.1"/>
    <property type="molecule type" value="Genomic_DNA"/>
</dbReference>
<name>A0A0L0NMW3_CANAR</name>
<gene>
    <name evidence="1" type="ORF">QG37_08382</name>
</gene>
<dbReference type="AlphaFoldDB" id="A0A0L0NMW3"/>
<sequence>MLLYELDQNRTDIYFRDKEVLYLIKLLILGDKRFELLKAIAIEFTAQPFLPIKEPSFI</sequence>
<protein>
    <submittedName>
        <fullName evidence="1">Uncharacterized protein</fullName>
    </submittedName>
</protein>
<accession>A0A0L0NMW3</accession>
<organism evidence="1 2">
    <name type="scientific">Candidozyma auris</name>
    <name type="common">Yeast</name>
    <name type="synonym">Candida auris</name>
    <dbReference type="NCBI Taxonomy" id="498019"/>
    <lineage>
        <taxon>Eukaryota</taxon>
        <taxon>Fungi</taxon>
        <taxon>Dikarya</taxon>
        <taxon>Ascomycota</taxon>
        <taxon>Saccharomycotina</taxon>
        <taxon>Pichiomycetes</taxon>
        <taxon>Metschnikowiaceae</taxon>
        <taxon>Candidozyma</taxon>
    </lineage>
</organism>
<dbReference type="VEuPathDB" id="FungiDB:QG37_08382"/>
<proteinExistence type="predicted"/>
<evidence type="ECO:0000313" key="2">
    <source>
        <dbReference type="Proteomes" id="UP000037122"/>
    </source>
</evidence>
<reference evidence="2" key="1">
    <citation type="journal article" date="2015" name="BMC Genomics">
        <title>Draft genome of a commonly misdiagnosed multidrug resistant pathogen Candida auris.</title>
        <authorList>
            <person name="Chatterjee S."/>
            <person name="Alampalli S.V."/>
            <person name="Nageshan R.K."/>
            <person name="Chettiar S.T."/>
            <person name="Joshi S."/>
            <person name="Tatu U.S."/>
        </authorList>
    </citation>
    <scope>NUCLEOTIDE SEQUENCE [LARGE SCALE GENOMIC DNA]</scope>
    <source>
        <strain evidence="2">6684</strain>
    </source>
</reference>
<dbReference type="Proteomes" id="UP000037122">
    <property type="component" value="Unassembled WGS sequence"/>
</dbReference>
<evidence type="ECO:0000313" key="1">
    <source>
        <dbReference type="EMBL" id="KND95393.1"/>
    </source>
</evidence>
<comment type="caution">
    <text evidence="1">The sequence shown here is derived from an EMBL/GenBank/DDBJ whole genome shotgun (WGS) entry which is preliminary data.</text>
</comment>